<dbReference type="Proteomes" id="UP000829398">
    <property type="component" value="Chromosome 9"/>
</dbReference>
<reference evidence="2" key="1">
    <citation type="journal article" date="2023" name="Hortic. Res.">
        <title>A chromosome-level phased genome enabling allele-level studies in sweet orange: a case study on citrus Huanglongbing tolerance.</title>
        <authorList>
            <person name="Wu B."/>
            <person name="Yu Q."/>
            <person name="Deng Z."/>
            <person name="Duan Y."/>
            <person name="Luo F."/>
            <person name="Gmitter F. Jr."/>
        </authorList>
    </citation>
    <scope>NUCLEOTIDE SEQUENCE [LARGE SCALE GENOMIC DNA]</scope>
    <source>
        <strain evidence="2">cv. Valencia</strain>
    </source>
</reference>
<gene>
    <name evidence="1" type="ORF">KPL71_027838</name>
</gene>
<protein>
    <submittedName>
        <fullName evidence="1">Flowering time control protein FCA</fullName>
    </submittedName>
</protein>
<evidence type="ECO:0000313" key="2">
    <source>
        <dbReference type="Proteomes" id="UP000829398"/>
    </source>
</evidence>
<organism evidence="1 2">
    <name type="scientific">Citrus sinensis</name>
    <name type="common">Sweet orange</name>
    <name type="synonym">Citrus aurantium var. sinensis</name>
    <dbReference type="NCBI Taxonomy" id="2711"/>
    <lineage>
        <taxon>Eukaryota</taxon>
        <taxon>Viridiplantae</taxon>
        <taxon>Streptophyta</taxon>
        <taxon>Embryophyta</taxon>
        <taxon>Tracheophyta</taxon>
        <taxon>Spermatophyta</taxon>
        <taxon>Magnoliopsida</taxon>
        <taxon>eudicotyledons</taxon>
        <taxon>Gunneridae</taxon>
        <taxon>Pentapetalae</taxon>
        <taxon>rosids</taxon>
        <taxon>malvids</taxon>
        <taxon>Sapindales</taxon>
        <taxon>Rutaceae</taxon>
        <taxon>Aurantioideae</taxon>
        <taxon>Citrus</taxon>
    </lineage>
</organism>
<proteinExistence type="predicted"/>
<sequence length="937" mass="102538">MGRSAKLERQRGDRYYGPNSNYSSSFNNNQDSHYNNNRHNRPSRFTDGPLTNRYNNNNNSGNSSYQDSFQFNRCRSPNDFHVDGGGAVGGADGGHRPFDSPPRRAPGGVGGGFRPMGGGFRPMSGPRSGMNYPLPQSLPVPQLSGQKRGFSGRGGPSPDLVDGSSFAKLFVGSVPKTAREEDIRPLFEEHGNVIEVALIKDKKTGQQQGYGFEVNCGLDMDDNWILADFICFNVQLKHVSVLRGSRVVVLESILFGSFDVEQAFVDVICRKCEPFVHYVPQVLFSSVEMNAQVHIASKSICGGKYQACDYLWFFVLPGVGPIQVRYADGERERLGAVEYKLFVGSLNKQATEKEVEEELSFSSSERNYFLSQIFSPYGRVEDVYLMRDELKQSRGCGFVKYSHRDMALAAINALNGIYTMRGCDQPLTVRFADPKRPRPGDSRSGPAFGGPGVGPRFQPPGPRPPPNFGDPITDQIPQNAWHPMSPRNMGPLSNPGIRGFGNQLPPRSGDLGMPLNPGGPADVPLLGLAVSSTSSALQQNFCQPESQAPSLGQQISPLQKPLQSPQHMPPLQLHPQVPSSYSHTQNSHLRQLQIPGQTSFSQALPSQHLLGMSGNLPASQPQGQQIASSSTALPTPLNIKPQSSSLPSGTNQQQLPAPVQQQLHQPYQQSPSQLAQMLSQQTQTLQATFQSSQQAFSQLQQQLQLMQPSNQNLPLQQGSHGTKQQSQWAGIAPQTVASAPASAPAADLPVSTSIGPAAPVSSQTVAPAKSSWTEHTSPDGYKYYYNCVTGVSKWEKPEELTLFEQQQQQQKPPVQQPPSQLHPQVLPAQHIPQTQQVQLQTQLRQQQQQQLQQPFSSSYQAPVVRGQHNAQELGYTQLPPVAAGSVNDPTRFQQVARVPSILSSHLLCYYHTFLLSSYTAGASGCSRLDVEEEAIRC</sequence>
<dbReference type="EMBL" id="CM039178">
    <property type="protein sequence ID" value="KAH9683898.1"/>
    <property type="molecule type" value="Genomic_DNA"/>
</dbReference>
<comment type="caution">
    <text evidence="1">The sequence shown here is derived from an EMBL/GenBank/DDBJ whole genome shotgun (WGS) entry which is preliminary data.</text>
</comment>
<name>A0ACB8IA05_CITSI</name>
<keyword evidence="2" id="KW-1185">Reference proteome</keyword>
<evidence type="ECO:0000313" key="1">
    <source>
        <dbReference type="EMBL" id="KAH9683898.1"/>
    </source>
</evidence>
<accession>A0ACB8IA05</accession>